<organism evidence="4 5">
    <name type="scientific">Aquilegia coerulea</name>
    <name type="common">Rocky mountain columbine</name>
    <dbReference type="NCBI Taxonomy" id="218851"/>
    <lineage>
        <taxon>Eukaryota</taxon>
        <taxon>Viridiplantae</taxon>
        <taxon>Streptophyta</taxon>
        <taxon>Embryophyta</taxon>
        <taxon>Tracheophyta</taxon>
        <taxon>Spermatophyta</taxon>
        <taxon>Magnoliopsida</taxon>
        <taxon>Ranunculales</taxon>
        <taxon>Ranunculaceae</taxon>
        <taxon>Thalictroideae</taxon>
        <taxon>Aquilegia</taxon>
    </lineage>
</organism>
<dbReference type="EMBL" id="KZ305116">
    <property type="protein sequence ID" value="PIA26045.1"/>
    <property type="molecule type" value="Genomic_DNA"/>
</dbReference>
<comment type="similarity">
    <text evidence="1">Belongs to the PPR family. P subfamily.</text>
</comment>
<dbReference type="OrthoDB" id="1709053at2759"/>
<dbReference type="Pfam" id="PF13041">
    <property type="entry name" value="PPR_2"/>
    <property type="match status" value="1"/>
</dbReference>
<evidence type="ECO:0000256" key="3">
    <source>
        <dbReference type="PROSITE-ProRule" id="PRU00708"/>
    </source>
</evidence>
<dbReference type="STRING" id="218851.A0A2G5C459"/>
<evidence type="ECO:0000256" key="2">
    <source>
        <dbReference type="ARBA" id="ARBA00022737"/>
    </source>
</evidence>
<evidence type="ECO:0000256" key="1">
    <source>
        <dbReference type="ARBA" id="ARBA00007626"/>
    </source>
</evidence>
<dbReference type="Gene3D" id="1.25.40.10">
    <property type="entry name" value="Tetratricopeptide repeat domain"/>
    <property type="match status" value="1"/>
</dbReference>
<proteinExistence type="inferred from homology"/>
<dbReference type="InterPro" id="IPR011990">
    <property type="entry name" value="TPR-like_helical_dom_sf"/>
</dbReference>
<dbReference type="InParanoid" id="A0A2G5C459"/>
<evidence type="ECO:0000313" key="5">
    <source>
        <dbReference type="Proteomes" id="UP000230069"/>
    </source>
</evidence>
<protein>
    <recommendedName>
        <fullName evidence="6">Pentacotripeptide-repeat region of PRORP domain-containing protein</fullName>
    </recommendedName>
</protein>
<dbReference type="PROSITE" id="PS51375">
    <property type="entry name" value="PPR"/>
    <property type="match status" value="1"/>
</dbReference>
<accession>A0A2G5C459</accession>
<dbReference type="Proteomes" id="UP000230069">
    <property type="component" value="Unassembled WGS sequence"/>
</dbReference>
<evidence type="ECO:0000313" key="4">
    <source>
        <dbReference type="EMBL" id="PIA26045.1"/>
    </source>
</evidence>
<reference evidence="4 5" key="1">
    <citation type="submission" date="2017-09" db="EMBL/GenBank/DDBJ databases">
        <title>WGS assembly of Aquilegia coerulea Goldsmith.</title>
        <authorList>
            <person name="Hodges S."/>
            <person name="Kramer E."/>
            <person name="Nordborg M."/>
            <person name="Tomkins J."/>
            <person name="Borevitz J."/>
            <person name="Derieg N."/>
            <person name="Yan J."/>
            <person name="Mihaltcheva S."/>
            <person name="Hayes R.D."/>
            <person name="Rokhsar D."/>
        </authorList>
    </citation>
    <scope>NUCLEOTIDE SEQUENCE [LARGE SCALE GENOMIC DNA]</scope>
    <source>
        <strain evidence="5">cv. Goldsmith</strain>
    </source>
</reference>
<dbReference type="AlphaFoldDB" id="A0A2G5C459"/>
<keyword evidence="5" id="KW-1185">Reference proteome</keyword>
<gene>
    <name evidence="4" type="ORF">AQUCO_10000012v1</name>
</gene>
<name>A0A2G5C459_AQUCA</name>
<keyword evidence="2" id="KW-0677">Repeat</keyword>
<feature type="repeat" description="PPR" evidence="3">
    <location>
        <begin position="9"/>
        <end position="43"/>
    </location>
</feature>
<sequence length="77" mass="8817">MMQRGVEPNYKFTCTAIDGLCKEGRLEDAFKLFHLMEEKGLETDILTYNCVHVIKRITKPDCAHLTFCGWICKTGGF</sequence>
<dbReference type="NCBIfam" id="TIGR00756">
    <property type="entry name" value="PPR"/>
    <property type="match status" value="1"/>
</dbReference>
<dbReference type="InterPro" id="IPR002885">
    <property type="entry name" value="PPR_rpt"/>
</dbReference>
<evidence type="ECO:0008006" key="6">
    <source>
        <dbReference type="Google" id="ProtNLM"/>
    </source>
</evidence>
<dbReference type="PANTHER" id="PTHR47941">
    <property type="entry name" value="PENTATRICOPEPTIDE REPEAT-CONTAINING PROTEIN 3, MITOCHONDRIAL"/>
    <property type="match status" value="1"/>
</dbReference>